<dbReference type="InterPro" id="IPR044925">
    <property type="entry name" value="His-Me_finger_sf"/>
</dbReference>
<dbReference type="Proteomes" id="UP000619479">
    <property type="component" value="Unassembled WGS sequence"/>
</dbReference>
<keyword evidence="2" id="KW-1185">Reference proteome</keyword>
<dbReference type="AlphaFoldDB" id="A0A919ILJ5"/>
<dbReference type="Pfam" id="PF02945">
    <property type="entry name" value="Endonuclease_7"/>
    <property type="match status" value="1"/>
</dbReference>
<proteinExistence type="predicted"/>
<accession>A0A919ILJ5</accession>
<evidence type="ECO:0008006" key="3">
    <source>
        <dbReference type="Google" id="ProtNLM"/>
    </source>
</evidence>
<evidence type="ECO:0000313" key="2">
    <source>
        <dbReference type="Proteomes" id="UP000619479"/>
    </source>
</evidence>
<dbReference type="EMBL" id="BOMH01000036">
    <property type="protein sequence ID" value="GID66836.1"/>
    <property type="molecule type" value="Genomic_DNA"/>
</dbReference>
<evidence type="ECO:0000313" key="1">
    <source>
        <dbReference type="EMBL" id="GID66836.1"/>
    </source>
</evidence>
<sequence>MSSRDRIDAARREGAALVWIPDKSDQTSGIAGDNYKAEFPEFDDPPRWLRRTCRVRHPIQLPDGRWELARHSLQNVVWASVDNFGAVLVIKDGKKLSKCGELCQTAEGPDCDCSCLGETHGQLGGQRWIPVTDFQVFERKEGKRSVRMHLPPGSWKEAAKPYTGELELIQYAIGLKARKNWPKANEFFCASCLIRRAHIWDHCHEHGFVRAPLCTPCNTWHWKGWRIPPREAAIVDTSYLRYCPEHRTRRCSP</sequence>
<dbReference type="InterPro" id="IPR004211">
    <property type="entry name" value="Endonuclease_7"/>
</dbReference>
<gene>
    <name evidence="1" type="ORF">Acy02nite_47170</name>
</gene>
<dbReference type="SUPFAM" id="SSF54060">
    <property type="entry name" value="His-Me finger endonucleases"/>
    <property type="match status" value="1"/>
</dbReference>
<reference evidence="1" key="1">
    <citation type="submission" date="2021-01" db="EMBL/GenBank/DDBJ databases">
        <title>Whole genome shotgun sequence of Actinoplanes cyaneus NBRC 14990.</title>
        <authorList>
            <person name="Komaki H."/>
            <person name="Tamura T."/>
        </authorList>
    </citation>
    <scope>NUCLEOTIDE SEQUENCE</scope>
    <source>
        <strain evidence="1">NBRC 14990</strain>
    </source>
</reference>
<name>A0A919ILJ5_9ACTN</name>
<dbReference type="RefSeq" id="WP_203743897.1">
    <property type="nucleotide sequence ID" value="NZ_BAAAUC010000001.1"/>
</dbReference>
<organism evidence="1 2">
    <name type="scientific">Actinoplanes cyaneus</name>
    <dbReference type="NCBI Taxonomy" id="52696"/>
    <lineage>
        <taxon>Bacteria</taxon>
        <taxon>Bacillati</taxon>
        <taxon>Actinomycetota</taxon>
        <taxon>Actinomycetes</taxon>
        <taxon>Micromonosporales</taxon>
        <taxon>Micromonosporaceae</taxon>
        <taxon>Actinoplanes</taxon>
    </lineage>
</organism>
<protein>
    <recommendedName>
        <fullName evidence="3">Recombination endonuclease VII</fullName>
    </recommendedName>
</protein>
<comment type="caution">
    <text evidence="1">The sequence shown here is derived from an EMBL/GenBank/DDBJ whole genome shotgun (WGS) entry which is preliminary data.</text>
</comment>